<feature type="non-terminal residue" evidence="2">
    <location>
        <position position="58"/>
    </location>
</feature>
<feature type="non-terminal residue" evidence="2">
    <location>
        <position position="1"/>
    </location>
</feature>
<organism evidence="2 3">
    <name type="scientific">Lentinus brumalis</name>
    <dbReference type="NCBI Taxonomy" id="2498619"/>
    <lineage>
        <taxon>Eukaryota</taxon>
        <taxon>Fungi</taxon>
        <taxon>Dikarya</taxon>
        <taxon>Basidiomycota</taxon>
        <taxon>Agaricomycotina</taxon>
        <taxon>Agaricomycetes</taxon>
        <taxon>Polyporales</taxon>
        <taxon>Polyporaceae</taxon>
        <taxon>Lentinus</taxon>
    </lineage>
</organism>
<feature type="compositionally biased region" description="Polar residues" evidence="1">
    <location>
        <begin position="21"/>
        <end position="38"/>
    </location>
</feature>
<gene>
    <name evidence="2" type="ORF">OH76DRAFT_1327452</name>
</gene>
<dbReference type="InterPro" id="IPR017956">
    <property type="entry name" value="AT_hook_DNA-bd_motif"/>
</dbReference>
<evidence type="ECO:0000313" key="3">
    <source>
        <dbReference type="Proteomes" id="UP000256964"/>
    </source>
</evidence>
<sequence>PPKRARGRPLGSKNKKILATSPDSKPESTSGTAASRSGVTDAPLKKKRGRPPKDPHPD</sequence>
<dbReference type="PRINTS" id="PR00929">
    <property type="entry name" value="ATHOOK"/>
</dbReference>
<keyword evidence="3" id="KW-1185">Reference proteome</keyword>
<dbReference type="Proteomes" id="UP000256964">
    <property type="component" value="Unassembled WGS sequence"/>
</dbReference>
<dbReference type="EMBL" id="KZ857550">
    <property type="protein sequence ID" value="RDX40539.1"/>
    <property type="molecule type" value="Genomic_DNA"/>
</dbReference>
<evidence type="ECO:0000256" key="1">
    <source>
        <dbReference type="SAM" id="MobiDB-lite"/>
    </source>
</evidence>
<accession>A0A371CJS9</accession>
<dbReference type="AlphaFoldDB" id="A0A371CJS9"/>
<dbReference type="GO" id="GO:0003677">
    <property type="term" value="F:DNA binding"/>
    <property type="evidence" value="ECO:0007669"/>
    <property type="project" value="InterPro"/>
</dbReference>
<reference evidence="2 3" key="1">
    <citation type="journal article" date="2018" name="Biotechnol. Biofuels">
        <title>Integrative visual omics of the white-rot fungus Polyporus brumalis exposes the biotechnological potential of its oxidative enzymes for delignifying raw plant biomass.</title>
        <authorList>
            <person name="Miyauchi S."/>
            <person name="Rancon A."/>
            <person name="Drula E."/>
            <person name="Hage H."/>
            <person name="Chaduli D."/>
            <person name="Favel A."/>
            <person name="Grisel S."/>
            <person name="Henrissat B."/>
            <person name="Herpoel-Gimbert I."/>
            <person name="Ruiz-Duenas F.J."/>
            <person name="Chevret D."/>
            <person name="Hainaut M."/>
            <person name="Lin J."/>
            <person name="Wang M."/>
            <person name="Pangilinan J."/>
            <person name="Lipzen A."/>
            <person name="Lesage-Meessen L."/>
            <person name="Navarro D."/>
            <person name="Riley R."/>
            <person name="Grigoriev I.V."/>
            <person name="Zhou S."/>
            <person name="Raouche S."/>
            <person name="Rosso M.N."/>
        </authorList>
    </citation>
    <scope>NUCLEOTIDE SEQUENCE [LARGE SCALE GENOMIC DNA]</scope>
    <source>
        <strain evidence="2 3">BRFM 1820</strain>
    </source>
</reference>
<evidence type="ECO:0000313" key="2">
    <source>
        <dbReference type="EMBL" id="RDX40539.1"/>
    </source>
</evidence>
<feature type="region of interest" description="Disordered" evidence="1">
    <location>
        <begin position="1"/>
        <end position="58"/>
    </location>
</feature>
<proteinExistence type="predicted"/>
<protein>
    <submittedName>
        <fullName evidence="2">Uncharacterized protein</fullName>
    </submittedName>
</protein>
<name>A0A371CJS9_9APHY</name>